<dbReference type="Proteomes" id="UP001153076">
    <property type="component" value="Unassembled WGS sequence"/>
</dbReference>
<protein>
    <submittedName>
        <fullName evidence="1">Uncharacterized protein</fullName>
    </submittedName>
</protein>
<keyword evidence="2" id="KW-1185">Reference proteome</keyword>
<sequence length="190" mass="22345">MELKLACKMNWLAWHEKTKSTSNLLHQSITLHQPLSHHIQNVAMKENLQWQGPIIQSRYNYTPLTFDLGIPLSSEQRIPTAISCPVKKTHTIISSPTNNDEHVFIPTYINACNNKHTFAIFYHDAPQRERRVIELLPFICRSPYLRGHRDIINDKLAYDIYCTYICLNSEELYKFNAHDKAHRLWIDEDE</sequence>
<name>A0A9Q1JF80_9CARY</name>
<gene>
    <name evidence="1" type="ORF">Cgig2_007793</name>
</gene>
<evidence type="ECO:0000313" key="1">
    <source>
        <dbReference type="EMBL" id="KAJ8421577.1"/>
    </source>
</evidence>
<proteinExistence type="predicted"/>
<accession>A0A9Q1JF80</accession>
<comment type="caution">
    <text evidence="1">The sequence shown here is derived from an EMBL/GenBank/DDBJ whole genome shotgun (WGS) entry which is preliminary data.</text>
</comment>
<organism evidence="1 2">
    <name type="scientific">Carnegiea gigantea</name>
    <dbReference type="NCBI Taxonomy" id="171969"/>
    <lineage>
        <taxon>Eukaryota</taxon>
        <taxon>Viridiplantae</taxon>
        <taxon>Streptophyta</taxon>
        <taxon>Embryophyta</taxon>
        <taxon>Tracheophyta</taxon>
        <taxon>Spermatophyta</taxon>
        <taxon>Magnoliopsida</taxon>
        <taxon>eudicotyledons</taxon>
        <taxon>Gunneridae</taxon>
        <taxon>Pentapetalae</taxon>
        <taxon>Caryophyllales</taxon>
        <taxon>Cactineae</taxon>
        <taxon>Cactaceae</taxon>
        <taxon>Cactoideae</taxon>
        <taxon>Echinocereeae</taxon>
        <taxon>Carnegiea</taxon>
    </lineage>
</organism>
<dbReference type="EMBL" id="JAKOGI010002658">
    <property type="protein sequence ID" value="KAJ8421577.1"/>
    <property type="molecule type" value="Genomic_DNA"/>
</dbReference>
<dbReference type="AlphaFoldDB" id="A0A9Q1JF80"/>
<evidence type="ECO:0000313" key="2">
    <source>
        <dbReference type="Proteomes" id="UP001153076"/>
    </source>
</evidence>
<reference evidence="1" key="1">
    <citation type="submission" date="2022-04" db="EMBL/GenBank/DDBJ databases">
        <title>Carnegiea gigantea Genome sequencing and assembly v2.</title>
        <authorList>
            <person name="Copetti D."/>
            <person name="Sanderson M.J."/>
            <person name="Burquez A."/>
            <person name="Wojciechowski M.F."/>
        </authorList>
    </citation>
    <scope>NUCLEOTIDE SEQUENCE</scope>
    <source>
        <strain evidence="1">SGP5-SGP5p</strain>
        <tissue evidence="1">Aerial part</tissue>
    </source>
</reference>